<comment type="caution">
    <text evidence="1">The sequence shown here is derived from an EMBL/GenBank/DDBJ whole genome shotgun (WGS) entry which is preliminary data.</text>
</comment>
<gene>
    <name evidence="1" type="ORF">BDM02DRAFT_3115835</name>
</gene>
<accession>A0ACB6ZFI7</accession>
<protein>
    <submittedName>
        <fullName evidence="1">Uncharacterized protein</fullName>
    </submittedName>
</protein>
<name>A0ACB6ZFI7_THEGA</name>
<dbReference type="EMBL" id="MU118018">
    <property type="protein sequence ID" value="KAF9648191.1"/>
    <property type="molecule type" value="Genomic_DNA"/>
</dbReference>
<keyword evidence="2" id="KW-1185">Reference proteome</keyword>
<evidence type="ECO:0000313" key="1">
    <source>
        <dbReference type="EMBL" id="KAF9648191.1"/>
    </source>
</evidence>
<evidence type="ECO:0000313" key="2">
    <source>
        <dbReference type="Proteomes" id="UP000886501"/>
    </source>
</evidence>
<organism evidence="1 2">
    <name type="scientific">Thelephora ganbajun</name>
    <name type="common">Ganba fungus</name>
    <dbReference type="NCBI Taxonomy" id="370292"/>
    <lineage>
        <taxon>Eukaryota</taxon>
        <taxon>Fungi</taxon>
        <taxon>Dikarya</taxon>
        <taxon>Basidiomycota</taxon>
        <taxon>Agaricomycotina</taxon>
        <taxon>Agaricomycetes</taxon>
        <taxon>Thelephorales</taxon>
        <taxon>Thelephoraceae</taxon>
        <taxon>Thelephora</taxon>
    </lineage>
</organism>
<dbReference type="Proteomes" id="UP000886501">
    <property type="component" value="Unassembled WGS sequence"/>
</dbReference>
<reference evidence="1" key="1">
    <citation type="submission" date="2019-10" db="EMBL/GenBank/DDBJ databases">
        <authorList>
            <consortium name="DOE Joint Genome Institute"/>
            <person name="Kuo A."/>
            <person name="Miyauchi S."/>
            <person name="Kiss E."/>
            <person name="Drula E."/>
            <person name="Kohler A."/>
            <person name="Sanchez-Garcia M."/>
            <person name="Andreopoulos B."/>
            <person name="Barry K.W."/>
            <person name="Bonito G."/>
            <person name="Buee M."/>
            <person name="Carver A."/>
            <person name="Chen C."/>
            <person name="Cichocki N."/>
            <person name="Clum A."/>
            <person name="Culley D."/>
            <person name="Crous P.W."/>
            <person name="Fauchery L."/>
            <person name="Girlanda M."/>
            <person name="Hayes R."/>
            <person name="Keri Z."/>
            <person name="Labutti K."/>
            <person name="Lipzen A."/>
            <person name="Lombard V."/>
            <person name="Magnuson J."/>
            <person name="Maillard F."/>
            <person name="Morin E."/>
            <person name="Murat C."/>
            <person name="Nolan M."/>
            <person name="Ohm R."/>
            <person name="Pangilinan J."/>
            <person name="Pereira M."/>
            <person name="Perotto S."/>
            <person name="Peter M."/>
            <person name="Riley R."/>
            <person name="Sitrit Y."/>
            <person name="Stielow B."/>
            <person name="Szollosi G."/>
            <person name="Zifcakova L."/>
            <person name="Stursova M."/>
            <person name="Spatafora J.W."/>
            <person name="Tedersoo L."/>
            <person name="Vaario L.-M."/>
            <person name="Yamada A."/>
            <person name="Yan M."/>
            <person name="Wang P."/>
            <person name="Xu J."/>
            <person name="Bruns T."/>
            <person name="Baldrian P."/>
            <person name="Vilgalys R."/>
            <person name="Henrissat B."/>
            <person name="Grigoriev I.V."/>
            <person name="Hibbett D."/>
            <person name="Nagy L.G."/>
            <person name="Martin F.M."/>
        </authorList>
    </citation>
    <scope>NUCLEOTIDE SEQUENCE</scope>
    <source>
        <strain evidence="1">P2</strain>
    </source>
</reference>
<sequence length="61" mass="6992">MGGETDVWRNAMLQNIQQLYERISRSMEFDGGWELGKQEWYWMVVGNSGNENGIGCMSDVS</sequence>
<proteinExistence type="predicted"/>
<reference evidence="1" key="2">
    <citation type="journal article" date="2020" name="Nat. Commun.">
        <title>Large-scale genome sequencing of mycorrhizal fungi provides insights into the early evolution of symbiotic traits.</title>
        <authorList>
            <person name="Miyauchi S."/>
            <person name="Kiss E."/>
            <person name="Kuo A."/>
            <person name="Drula E."/>
            <person name="Kohler A."/>
            <person name="Sanchez-Garcia M."/>
            <person name="Morin E."/>
            <person name="Andreopoulos B."/>
            <person name="Barry K.W."/>
            <person name="Bonito G."/>
            <person name="Buee M."/>
            <person name="Carver A."/>
            <person name="Chen C."/>
            <person name="Cichocki N."/>
            <person name="Clum A."/>
            <person name="Culley D."/>
            <person name="Crous P.W."/>
            <person name="Fauchery L."/>
            <person name="Girlanda M."/>
            <person name="Hayes R.D."/>
            <person name="Keri Z."/>
            <person name="LaButti K."/>
            <person name="Lipzen A."/>
            <person name="Lombard V."/>
            <person name="Magnuson J."/>
            <person name="Maillard F."/>
            <person name="Murat C."/>
            <person name="Nolan M."/>
            <person name="Ohm R.A."/>
            <person name="Pangilinan J."/>
            <person name="Pereira M.F."/>
            <person name="Perotto S."/>
            <person name="Peter M."/>
            <person name="Pfister S."/>
            <person name="Riley R."/>
            <person name="Sitrit Y."/>
            <person name="Stielow J.B."/>
            <person name="Szollosi G."/>
            <person name="Zifcakova L."/>
            <person name="Stursova M."/>
            <person name="Spatafora J.W."/>
            <person name="Tedersoo L."/>
            <person name="Vaario L.M."/>
            <person name="Yamada A."/>
            <person name="Yan M."/>
            <person name="Wang P."/>
            <person name="Xu J."/>
            <person name="Bruns T."/>
            <person name="Baldrian P."/>
            <person name="Vilgalys R."/>
            <person name="Dunand C."/>
            <person name="Henrissat B."/>
            <person name="Grigoriev I.V."/>
            <person name="Hibbett D."/>
            <person name="Nagy L.G."/>
            <person name="Martin F.M."/>
        </authorList>
    </citation>
    <scope>NUCLEOTIDE SEQUENCE</scope>
    <source>
        <strain evidence="1">P2</strain>
    </source>
</reference>